<comment type="caution">
    <text evidence="2">The sequence shown here is derived from an EMBL/GenBank/DDBJ whole genome shotgun (WGS) entry which is preliminary data.</text>
</comment>
<feature type="region of interest" description="Disordered" evidence="1">
    <location>
        <begin position="1"/>
        <end position="42"/>
    </location>
</feature>
<gene>
    <name evidence="2" type="ORF">IAA52_05180</name>
</gene>
<evidence type="ECO:0000313" key="2">
    <source>
        <dbReference type="EMBL" id="HIQ82476.1"/>
    </source>
</evidence>
<sequence>MESNNNIRFSPPHAQPAAPEDSFREPLQDDASHEEWHDEGELDDGLNPYFQNLSRAAYEGFQAALRVFENHLDSIHGPNLDDKPAEQRWYDGALLKLFAILMLVGETLPYFEEDERKALTKINRAIERVKLLRKKSQSCD</sequence>
<evidence type="ECO:0000313" key="3">
    <source>
        <dbReference type="Proteomes" id="UP000824260"/>
    </source>
</evidence>
<reference evidence="2" key="2">
    <citation type="journal article" date="2021" name="PeerJ">
        <title>Extensive microbial diversity within the chicken gut microbiome revealed by metagenomics and culture.</title>
        <authorList>
            <person name="Gilroy R."/>
            <person name="Ravi A."/>
            <person name="Getino M."/>
            <person name="Pursley I."/>
            <person name="Horton D.L."/>
            <person name="Alikhan N.F."/>
            <person name="Baker D."/>
            <person name="Gharbi K."/>
            <person name="Hall N."/>
            <person name="Watson M."/>
            <person name="Adriaenssens E.M."/>
            <person name="Foster-Nyarko E."/>
            <person name="Jarju S."/>
            <person name="Secka A."/>
            <person name="Antonio M."/>
            <person name="Oren A."/>
            <person name="Chaudhuri R.R."/>
            <person name="La Ragione R."/>
            <person name="Hildebrand F."/>
            <person name="Pallen M.J."/>
        </authorList>
    </citation>
    <scope>NUCLEOTIDE SEQUENCE</scope>
    <source>
        <strain evidence="2">ChiSjej6B24-2974</strain>
    </source>
</reference>
<dbReference type="AlphaFoldDB" id="A0A9D1CW71"/>
<proteinExistence type="predicted"/>
<protein>
    <submittedName>
        <fullName evidence="2">Uncharacterized protein</fullName>
    </submittedName>
</protein>
<dbReference type="EMBL" id="DVFZ01000051">
    <property type="protein sequence ID" value="HIQ82476.1"/>
    <property type="molecule type" value="Genomic_DNA"/>
</dbReference>
<organism evidence="2 3">
    <name type="scientific">Candidatus Pullichristensenella stercorigallinarum</name>
    <dbReference type="NCBI Taxonomy" id="2840909"/>
    <lineage>
        <taxon>Bacteria</taxon>
        <taxon>Bacillati</taxon>
        <taxon>Bacillota</taxon>
        <taxon>Clostridia</taxon>
        <taxon>Candidatus Pullichristensenella</taxon>
    </lineage>
</organism>
<name>A0A9D1CW71_9FIRM</name>
<evidence type="ECO:0000256" key="1">
    <source>
        <dbReference type="SAM" id="MobiDB-lite"/>
    </source>
</evidence>
<feature type="compositionally biased region" description="Basic and acidic residues" evidence="1">
    <location>
        <begin position="21"/>
        <end position="36"/>
    </location>
</feature>
<accession>A0A9D1CW71</accession>
<dbReference type="Proteomes" id="UP000824260">
    <property type="component" value="Unassembled WGS sequence"/>
</dbReference>
<reference evidence="2" key="1">
    <citation type="submission" date="2020-10" db="EMBL/GenBank/DDBJ databases">
        <authorList>
            <person name="Gilroy R."/>
        </authorList>
    </citation>
    <scope>NUCLEOTIDE SEQUENCE</scope>
    <source>
        <strain evidence="2">ChiSjej6B24-2974</strain>
    </source>
</reference>